<dbReference type="Proteomes" id="UP001311915">
    <property type="component" value="Unassembled WGS sequence"/>
</dbReference>
<keyword evidence="3" id="KW-1185">Reference proteome</keyword>
<sequence>MTKSVNQFNFSYIGIPLSPLLPPCTVKPATNIIVAIKVATIILEFAVCFIHLSLSFSNSLFSFVNNSLGIFPSLFLTLWSGDGTSLHGMNCLVVMEITLNNFIHTGEYAHSKTFTLSRERYL</sequence>
<keyword evidence="1" id="KW-0812">Transmembrane</keyword>
<comment type="caution">
    <text evidence="2">The sequence shown here is derived from an EMBL/GenBank/DDBJ whole genome shotgun (WGS) entry which is preliminary data.</text>
</comment>
<dbReference type="AlphaFoldDB" id="A0AAV9K692"/>
<keyword evidence="1" id="KW-1133">Transmembrane helix</keyword>
<evidence type="ECO:0000256" key="1">
    <source>
        <dbReference type="SAM" id="Phobius"/>
    </source>
</evidence>
<dbReference type="EMBL" id="JAWPEI010000012">
    <property type="protein sequence ID" value="KAK4708841.1"/>
    <property type="molecule type" value="Genomic_DNA"/>
</dbReference>
<accession>A0AAV9K692</accession>
<proteinExistence type="predicted"/>
<evidence type="ECO:0000313" key="2">
    <source>
        <dbReference type="EMBL" id="KAK4708841.1"/>
    </source>
</evidence>
<organism evidence="2 3">
    <name type="scientific">Solanum pinnatisectum</name>
    <name type="common">tansyleaf nightshade</name>
    <dbReference type="NCBI Taxonomy" id="50273"/>
    <lineage>
        <taxon>Eukaryota</taxon>
        <taxon>Viridiplantae</taxon>
        <taxon>Streptophyta</taxon>
        <taxon>Embryophyta</taxon>
        <taxon>Tracheophyta</taxon>
        <taxon>Spermatophyta</taxon>
        <taxon>Magnoliopsida</taxon>
        <taxon>eudicotyledons</taxon>
        <taxon>Gunneridae</taxon>
        <taxon>Pentapetalae</taxon>
        <taxon>asterids</taxon>
        <taxon>lamiids</taxon>
        <taxon>Solanales</taxon>
        <taxon>Solanaceae</taxon>
        <taxon>Solanoideae</taxon>
        <taxon>Solaneae</taxon>
        <taxon>Solanum</taxon>
    </lineage>
</organism>
<reference evidence="2 3" key="1">
    <citation type="submission" date="2023-10" db="EMBL/GenBank/DDBJ databases">
        <title>Genome-Wide Identification Analysis in wild type Solanum Pinnatisectum Reveals Some Genes Defensing Phytophthora Infestans.</title>
        <authorList>
            <person name="Sun C."/>
        </authorList>
    </citation>
    <scope>NUCLEOTIDE SEQUENCE [LARGE SCALE GENOMIC DNA]</scope>
    <source>
        <strain evidence="2">LQN</strain>
        <tissue evidence="2">Leaf</tissue>
    </source>
</reference>
<name>A0AAV9K692_9SOLN</name>
<keyword evidence="1" id="KW-0472">Membrane</keyword>
<gene>
    <name evidence="2" type="ORF">R3W88_029766</name>
</gene>
<protein>
    <submittedName>
        <fullName evidence="2">Uncharacterized protein</fullName>
    </submittedName>
</protein>
<feature type="transmembrane region" description="Helical" evidence="1">
    <location>
        <begin position="60"/>
        <end position="79"/>
    </location>
</feature>
<evidence type="ECO:0000313" key="3">
    <source>
        <dbReference type="Proteomes" id="UP001311915"/>
    </source>
</evidence>
<feature type="transmembrane region" description="Helical" evidence="1">
    <location>
        <begin position="32"/>
        <end position="54"/>
    </location>
</feature>